<reference evidence="22" key="2">
    <citation type="submission" date="2025-08" db="UniProtKB">
        <authorList>
            <consortium name="Ensembl"/>
        </authorList>
    </citation>
    <scope>IDENTIFICATION</scope>
</reference>
<dbReference type="Pfam" id="PF06448">
    <property type="entry name" value="DUF1081"/>
    <property type="match status" value="1"/>
</dbReference>
<evidence type="ECO:0000256" key="15">
    <source>
        <dbReference type="ARBA" id="ARBA00023166"/>
    </source>
</evidence>
<dbReference type="PROSITE" id="PS51211">
    <property type="entry name" value="VITELLOGENIN"/>
    <property type="match status" value="1"/>
</dbReference>
<evidence type="ECO:0000256" key="9">
    <source>
        <dbReference type="ARBA" id="ARBA00022674"/>
    </source>
</evidence>
<evidence type="ECO:0000256" key="2">
    <source>
        <dbReference type="ARBA" id="ARBA00004502"/>
    </source>
</evidence>
<keyword evidence="13" id="KW-0445">Lipid transport</keyword>
<comment type="subcellular location">
    <subcellularLocation>
        <location evidence="1">Cytoplasm</location>
    </subcellularLocation>
    <subcellularLocation>
        <location evidence="2">Lipid droplet</location>
    </subcellularLocation>
    <subcellularLocation>
        <location evidence="3">Secreted</location>
    </subcellularLocation>
</comment>
<evidence type="ECO:0000256" key="10">
    <source>
        <dbReference type="ARBA" id="ARBA00022677"/>
    </source>
</evidence>
<dbReference type="SMART" id="SM00638">
    <property type="entry name" value="LPD_N"/>
    <property type="match status" value="1"/>
</dbReference>
<evidence type="ECO:0000313" key="23">
    <source>
        <dbReference type="Proteomes" id="UP000007754"/>
    </source>
</evidence>
<dbReference type="Pfam" id="PF12491">
    <property type="entry name" value="ApoB100_C"/>
    <property type="match status" value="1"/>
</dbReference>
<keyword evidence="20" id="KW-0175">Coiled coil</keyword>
<keyword evidence="11" id="KW-0427">LDL</keyword>
<reference evidence="22 23" key="1">
    <citation type="journal article" date="2010" name="Nature">
        <title>The genome of a songbird.</title>
        <authorList>
            <person name="Warren W.C."/>
            <person name="Clayton D.F."/>
            <person name="Ellegren H."/>
            <person name="Arnold A.P."/>
            <person name="Hillier L.W."/>
            <person name="Kunstner A."/>
            <person name="Searle S."/>
            <person name="White S."/>
            <person name="Vilella A.J."/>
            <person name="Fairley S."/>
            <person name="Heger A."/>
            <person name="Kong L."/>
            <person name="Ponting C.P."/>
            <person name="Jarvis E.D."/>
            <person name="Mello C.V."/>
            <person name="Minx P."/>
            <person name="Lovell P."/>
            <person name="Velho T.A."/>
            <person name="Ferris M."/>
            <person name="Balakrishnan C.N."/>
            <person name="Sinha S."/>
            <person name="Blatti C."/>
            <person name="London S.E."/>
            <person name="Li Y."/>
            <person name="Lin Y.C."/>
            <person name="George J."/>
            <person name="Sweedler J."/>
            <person name="Southey B."/>
            <person name="Gunaratne P."/>
            <person name="Watson M."/>
            <person name="Nam K."/>
            <person name="Backstrom N."/>
            <person name="Smeds L."/>
            <person name="Nabholz B."/>
            <person name="Itoh Y."/>
            <person name="Whitney O."/>
            <person name="Pfenning A.R."/>
            <person name="Howard J."/>
            <person name="Volker M."/>
            <person name="Skinner B.M."/>
            <person name="Griffin D.K."/>
            <person name="Ye L."/>
            <person name="McLaren W.M."/>
            <person name="Flicek P."/>
            <person name="Quesada V."/>
            <person name="Velasco G."/>
            <person name="Lopez-Otin C."/>
            <person name="Puente X.S."/>
            <person name="Olender T."/>
            <person name="Lancet D."/>
            <person name="Smit A.F."/>
            <person name="Hubley R."/>
            <person name="Konkel M.K."/>
            <person name="Walker J.A."/>
            <person name="Batzer M.A."/>
            <person name="Gu W."/>
            <person name="Pollock D.D."/>
            <person name="Chen L."/>
            <person name="Cheng Z."/>
            <person name="Eichler E.E."/>
            <person name="Stapley J."/>
            <person name="Slate J."/>
            <person name="Ekblom R."/>
            <person name="Birkhead T."/>
            <person name="Burke T."/>
            <person name="Burt D."/>
            <person name="Scharff C."/>
            <person name="Adam I."/>
            <person name="Richard H."/>
            <person name="Sultan M."/>
            <person name="Soldatov A."/>
            <person name="Lehrach H."/>
            <person name="Edwards S.V."/>
            <person name="Yang S.P."/>
            <person name="Li X."/>
            <person name="Graves T."/>
            <person name="Fulton L."/>
            <person name="Nelson J."/>
            <person name="Chinwalla A."/>
            <person name="Hou S."/>
            <person name="Mardis E.R."/>
            <person name="Wilson R.K."/>
        </authorList>
    </citation>
    <scope>NUCLEOTIDE SEQUENCE [LARGE SCALE GENOMIC DNA]</scope>
</reference>
<accession>A0A674GB51</accession>
<evidence type="ECO:0000259" key="21">
    <source>
        <dbReference type="PROSITE" id="PS51211"/>
    </source>
</evidence>
<dbReference type="GO" id="GO:0050750">
    <property type="term" value="F:low-density lipoprotein particle receptor binding"/>
    <property type="evidence" value="ECO:0007669"/>
    <property type="project" value="TreeGrafter"/>
</dbReference>
<evidence type="ECO:0000256" key="11">
    <source>
        <dbReference type="ARBA" id="ARBA00022710"/>
    </source>
</evidence>
<dbReference type="InterPro" id="IPR001747">
    <property type="entry name" value="Vitellogenin_N"/>
</dbReference>
<evidence type="ECO:0000256" key="12">
    <source>
        <dbReference type="ARBA" id="ARBA00022729"/>
    </source>
</evidence>
<dbReference type="Proteomes" id="UP000007754">
    <property type="component" value="Chromosome 3"/>
</dbReference>
<dbReference type="Gene3D" id="1.20.120.20">
    <property type="entry name" value="Apolipoprotein"/>
    <property type="match status" value="1"/>
</dbReference>
<protein>
    <submittedName>
        <fullName evidence="22">Apolipoprotein B</fullName>
    </submittedName>
</protein>
<keyword evidence="4" id="KW-0813">Transport</keyword>
<keyword evidence="15" id="KW-1207">Sterol metabolism</keyword>
<evidence type="ECO:0000256" key="7">
    <source>
        <dbReference type="ARBA" id="ARBA00022525"/>
    </source>
</evidence>
<evidence type="ECO:0000256" key="1">
    <source>
        <dbReference type="ARBA" id="ARBA00004496"/>
    </source>
</evidence>
<feature type="domain" description="Vitellogenin" evidence="21">
    <location>
        <begin position="19"/>
        <end position="645"/>
    </location>
</feature>
<evidence type="ECO:0000256" key="8">
    <source>
        <dbReference type="ARBA" id="ARBA00022548"/>
    </source>
</evidence>
<dbReference type="GO" id="GO:0042632">
    <property type="term" value="P:cholesterol homeostasis"/>
    <property type="evidence" value="ECO:0007669"/>
    <property type="project" value="TreeGrafter"/>
</dbReference>
<keyword evidence="7" id="KW-0964">Secreted</keyword>
<dbReference type="InterPro" id="IPR015819">
    <property type="entry name" value="Lipid_transp_b-sht_shell"/>
</dbReference>
<evidence type="ECO:0000256" key="17">
    <source>
        <dbReference type="ARBA" id="ARBA00023221"/>
    </source>
</evidence>
<dbReference type="GO" id="GO:0008201">
    <property type="term" value="F:heparin binding"/>
    <property type="evidence" value="ECO:0007669"/>
    <property type="project" value="UniProtKB-KW"/>
</dbReference>
<keyword evidence="16" id="KW-0325">Glycoprotein</keyword>
<dbReference type="PANTHER" id="PTHR13769">
    <property type="entry name" value="APOLIPOPROTEIN B"/>
    <property type="match status" value="1"/>
</dbReference>
<dbReference type="InterPro" id="IPR009454">
    <property type="entry name" value="Lipid_transpt_open_b-sht"/>
</dbReference>
<keyword evidence="18" id="KW-0850">VLDL</keyword>
<dbReference type="Gene3D" id="2.20.80.10">
    <property type="entry name" value="Lipovitellin-phosvitin complex, chain A, domain 4"/>
    <property type="match status" value="1"/>
</dbReference>
<organism evidence="22 23">
    <name type="scientific">Taeniopygia guttata</name>
    <name type="common">Zebra finch</name>
    <name type="synonym">Poephila guttata</name>
    <dbReference type="NCBI Taxonomy" id="59729"/>
    <lineage>
        <taxon>Eukaryota</taxon>
        <taxon>Metazoa</taxon>
        <taxon>Chordata</taxon>
        <taxon>Craniata</taxon>
        <taxon>Vertebrata</taxon>
        <taxon>Euteleostomi</taxon>
        <taxon>Archelosauria</taxon>
        <taxon>Archosauria</taxon>
        <taxon>Dinosauria</taxon>
        <taxon>Saurischia</taxon>
        <taxon>Theropoda</taxon>
        <taxon>Coelurosauria</taxon>
        <taxon>Aves</taxon>
        <taxon>Neognathae</taxon>
        <taxon>Neoaves</taxon>
        <taxon>Telluraves</taxon>
        <taxon>Australaves</taxon>
        <taxon>Passeriformes</taxon>
        <taxon>Passeroidea</taxon>
        <taxon>Estrildidae</taxon>
        <taxon>Estrildinae</taxon>
        <taxon>Taeniopygia</taxon>
    </lineage>
</organism>
<evidence type="ECO:0000256" key="19">
    <source>
        <dbReference type="PROSITE-ProRule" id="PRU00557"/>
    </source>
</evidence>
<dbReference type="GO" id="GO:0005811">
    <property type="term" value="C:lipid droplet"/>
    <property type="evidence" value="ECO:0007669"/>
    <property type="project" value="UniProtKB-SubCell"/>
</dbReference>
<dbReference type="GO" id="GO:0006642">
    <property type="term" value="P:triglyceride mobilization"/>
    <property type="evidence" value="ECO:0007669"/>
    <property type="project" value="TreeGrafter"/>
</dbReference>
<dbReference type="Pfam" id="PF09172">
    <property type="entry name" value="Vit_open_b-sht"/>
    <property type="match status" value="1"/>
</dbReference>
<dbReference type="GeneTree" id="ENSGT00590000083139"/>
<gene>
    <name evidence="22" type="primary">APOB</name>
</gene>
<keyword evidence="6" id="KW-0162">Chylomicron</keyword>
<evidence type="ECO:0000256" key="6">
    <source>
        <dbReference type="ARBA" id="ARBA00022513"/>
    </source>
</evidence>
<dbReference type="GO" id="GO:0034359">
    <property type="term" value="C:mature chylomicron"/>
    <property type="evidence" value="ECO:0007669"/>
    <property type="project" value="TreeGrafter"/>
</dbReference>
<evidence type="ECO:0000256" key="18">
    <source>
        <dbReference type="ARBA" id="ARBA00023313"/>
    </source>
</evidence>
<dbReference type="GO" id="GO:0034362">
    <property type="term" value="C:low-density lipoprotein particle"/>
    <property type="evidence" value="ECO:0007669"/>
    <property type="project" value="UniProtKB-KW"/>
</dbReference>
<dbReference type="SUPFAM" id="SSF56968">
    <property type="entry name" value="Lipovitellin-phosvitin complex, beta-sheet shell regions"/>
    <property type="match status" value="2"/>
</dbReference>
<evidence type="ECO:0000256" key="20">
    <source>
        <dbReference type="SAM" id="Coils"/>
    </source>
</evidence>
<dbReference type="GO" id="GO:0042953">
    <property type="term" value="P:lipoprotein transport"/>
    <property type="evidence" value="ECO:0007669"/>
    <property type="project" value="TreeGrafter"/>
</dbReference>
<comment type="caution">
    <text evidence="19">Lacks conserved residue(s) required for the propagation of feature annotation.</text>
</comment>
<keyword evidence="8" id="KW-0153">Cholesterol metabolism</keyword>
<dbReference type="InterPro" id="IPR011030">
    <property type="entry name" value="Lipovitellin_superhlx_dom"/>
</dbReference>
<keyword evidence="17" id="KW-0753">Steroid metabolism</keyword>
<dbReference type="SUPFAM" id="SSF48431">
    <property type="entry name" value="Lipovitellin-phosvitin complex, superhelical domain"/>
    <property type="match status" value="1"/>
</dbReference>
<dbReference type="GO" id="GO:0005737">
    <property type="term" value="C:cytoplasm"/>
    <property type="evidence" value="ECO:0007669"/>
    <property type="project" value="UniProtKB-SubCell"/>
</dbReference>
<dbReference type="Pfam" id="PF01347">
    <property type="entry name" value="Vitellogenin_N"/>
    <property type="match status" value="2"/>
</dbReference>
<keyword evidence="19" id="KW-1015">Disulfide bond</keyword>
<dbReference type="SMART" id="SM01169">
    <property type="entry name" value="DUF1943"/>
    <property type="match status" value="1"/>
</dbReference>
<feature type="disulfide bond" evidence="19">
    <location>
        <begin position="159"/>
        <end position="185"/>
    </location>
</feature>
<evidence type="ECO:0000256" key="5">
    <source>
        <dbReference type="ARBA" id="ARBA00022490"/>
    </source>
</evidence>
<evidence type="ECO:0000256" key="16">
    <source>
        <dbReference type="ARBA" id="ARBA00023180"/>
    </source>
</evidence>
<reference evidence="22" key="3">
    <citation type="submission" date="2025-09" db="UniProtKB">
        <authorList>
            <consortium name="Ensembl"/>
        </authorList>
    </citation>
    <scope>IDENTIFICATION</scope>
</reference>
<evidence type="ECO:0000256" key="4">
    <source>
        <dbReference type="ARBA" id="ARBA00022448"/>
    </source>
</evidence>
<dbReference type="Gene3D" id="1.25.10.20">
    <property type="entry name" value="Vitellinogen, superhelical"/>
    <property type="match status" value="1"/>
</dbReference>
<keyword evidence="12" id="KW-0732">Signal</keyword>
<dbReference type="PANTHER" id="PTHR13769:SF1">
    <property type="entry name" value="APOLIPOPROTEIN B-100"/>
    <property type="match status" value="1"/>
</dbReference>
<name>A0A674GB51_TAEGU</name>
<dbReference type="Gene3D" id="2.30.230.10">
    <property type="entry name" value="Lipovitellin, beta-sheet shell regions, chain A"/>
    <property type="match status" value="1"/>
</dbReference>
<feature type="coiled-coil region" evidence="20">
    <location>
        <begin position="4147"/>
        <end position="4231"/>
    </location>
</feature>
<dbReference type="GO" id="GO:0008203">
    <property type="term" value="P:cholesterol metabolic process"/>
    <property type="evidence" value="ECO:0007669"/>
    <property type="project" value="UniProtKB-KW"/>
</dbReference>
<dbReference type="InterPro" id="IPR015255">
    <property type="entry name" value="Vitellinogen_open_b-sht"/>
</dbReference>
<evidence type="ECO:0000256" key="14">
    <source>
        <dbReference type="ARBA" id="ARBA00023098"/>
    </source>
</evidence>
<evidence type="ECO:0000256" key="13">
    <source>
        <dbReference type="ARBA" id="ARBA00023055"/>
    </source>
</evidence>
<dbReference type="GO" id="GO:0034361">
    <property type="term" value="C:very-low-density lipoprotein particle"/>
    <property type="evidence" value="ECO:0007669"/>
    <property type="project" value="UniProtKB-KW"/>
</dbReference>
<dbReference type="FunFam" id="2.30.230.10:FF:000003">
    <property type="entry name" value="Apolipoprotein B"/>
    <property type="match status" value="1"/>
</dbReference>
<keyword evidence="14" id="KW-0443">Lipid metabolism</keyword>
<dbReference type="InterPro" id="IPR052418">
    <property type="entry name" value="Apolipoprotein_B"/>
</dbReference>
<proteinExistence type="predicted"/>
<sequence>FLGHKTTLVFPIAEDATRFKPLRKYVYSYEAETSSGVTGTADSRSGSKITCKVELEIPQLCRFILRTMHCSLRETFGVDTEGKAILKKSKNSEDFASAMSKNELKFSIQDGTKVKLYPEKDEALNVLNLKRGIISALLVPTETVENIKTIPMDTVYGKCDSEVEFKSRKGNVAEDISITRYLKDCDNFSPIRDHVSPIAIVKGLNTPLSALLKSTQFCHYNIDAKKRHIRDVVCSEKHLFLPSSYKNLYGVMTEVNQTLKLEDTPKITNKNFDGGIAAKGLALESTDANLPRQGDAVLKTLQEIQKLTASQENQQRARLFYRFVSGLRSLHNSTLGSLVPKMMETSSSVTVQALAQCGTPECYSAILQILRTGNVNPLVADLVTYTLGLLPSPTPQRIREILNMAQYQPSRASFYGLSHSAIIIILILHYIVLYDITLYYHIYYSTSLGGEEVFIIFLCFHHCQAIGNMGAVMEKAKPSVKASLKTCIRNEAASLPVQKAAIQAFRKMTITEEDRSALLKAFQELDAPTDKRLASYLLVMKNPSPSDLAKILRVLTKEKSEQVKSFVASHIANILDSEELGIEDLKSRVEEALKGNQLPKAKDFIKFSQNYQISKRVSVPGIDPISAKVEGNVIFDPNSYIPKETMLKTTLHAYGFDSSDVFELGLDGKGFEPTLEALFGENGFFPDTATKALYWVDGKVPEKVSKALFDYFGYSQDGKQDQDIMKGIILNLEKLIKELGSKEAPEGRAYLRILGEELGYMKLNDFKLLGSLILKSAKTLQTVPEMIAQAISKGVDRDLFVHYIFMDNEFELPTGAGLQLKFALSGIATPGARVAMQADLIAKPSVAVEFVTHLGINMPEFAGSGVEMNSNIFHESGIEAHVSVKAGQLKFSIPAPKSPVKLLSISNTLHLVSPTKTEEIPTRIENQETSTSCKPFIPGLNFCTKVLYPNSTDAEAVPYFPLTGESRFEVELVSTGKVKEYSASANYELQREGNDQIDTLKFAVQAEGVNKHGATLTFRYNKGKKILTSDVQIPDVGVDFGTNFRITDESISGKKAYTFVLDVNNKKITEVTLTGQISYLWKGFTGCTISFPRLETELRSEALVNYSPKKAYLQISSAATIYGNSISKRVLLRYDAEKVELEWNSGASAAVKKLCSAFPVDFSDYSKTLEKHTNELLDQKVAHTDMTLRHIVSQFIVTLQDKLSALQELSIQKLNLPVITIPEELFLKSEGRVRHNLNKNSFVIDIPLPFAGKSSDEIWMPKTVKTPPLVVESMGISVPSQEYRIPSFTVPKSYPFRVPLLGKLEVSANVYSNYYNWTAAYTVTNSTSERATSVKATYNTNADSVFELLSFSVQGSGEASYNRNGFICAYENHLKHRVLTSVFKLSGRKSYEPIPLTNYTLSLTASSTLGPQLSFSSDIVSEKINNMNTNNVKIEGQLEVASVFARSIYTLSTTYNEKRRVLEGKSNLKLDSSHLQATNQISGRYSDGSFSITSVSDVQNGLLKNTASLKCENSQLKMSSETNGKYQHTAGVNKLEIVLSKKMAALRSEYQATYKQIQYFAVFAGSLNSQDLVFNTDISLTDQKYRAAHKSSLNVNRYGLASSATTNVQFSPLAMQSEINAKLDTAGGSMSLSSSGRYGKNNAKFNVGGRVSLTEITLGSEYQSTVLGMDNKHILNFRVNREGLKFSNNLQGSFKEIKLEYTNDLNIPGLSLTFVSKLDNSFGFDKFHKHVFDLQLEPSSLTAKLSNNLKYTKTEVSNKAELLLEPLKMNLGGNVRGAHEADEIRHTYTLTCAALTADLKTDTVANIQGAAVSHRVHLDVAGLSSSVTMNTNCDSKPLRFSNAVRSTMSPFVITADVHTNANGKLVAVGEHTGDLYSKLLFKAEPLAFTFSHDYRGSTSHSLKSRGRYTTLLDNKVHMLFTPSEQSSAWKLKSQLNNNVYSQDFSAYNNAEKIGVELNGRALADLSVMDTSVILPLTYEEVNLIDVLGLRSSISEPQEFSISGFVKYDKNKDMHVISLPFLENLPVYFEKLRGTILSTLQAIQSYLKNIDIEQHMKKYKATLNKLPEDINDYMDKLDIKGKVSSMKNNFVAFTKDYRITSDDLQIMLEKALDNLQEILSQLQIYLIKVEQYIKDSYEQYDINTLIAQLLDQIIETLTALDNKYQVRTTVINIIEKLQVFFQQYDLNKIGSSTLAWIKNFDDEYGITAKIQENLELLKIHIQNIDVRSVAENLKRQIKEFDAKECLEKFKRSLPIKKINEIIEQIKDFILNWIEEYELSEKISAFRGHMHKLIIKYEIDKQIYFLIDRMIELLKTYRIKETVQKLTIYLQNVDVKSCFDKVVAFVDDAVKKVQTFDYEKMIKQVNKFLDVIIKKLKAFDYDQFVDDTNNKIREVTQKINEELRNLELPQKAEALKQYIRDLRSVISKYMEQLKDTNLAAVINWLRELIDSTTFANLKAKVNEYLEDLRERISEMDISQELQWCLQKISQFYNSVVAYISHQWNTASKKITALAEEYDLKNWAENVKQFVETGFKVPEIRAVIVTIPAFEVSLRSLREATFRTPEFIVPLTDLRIPSYEINIKRLKDVKIPMKFTTPEFKILNTFQIPSFTIDLIEVKLLIVRTIDKFMSAEFQFPSIDVYLKDLKMRDMAFSDISFPEIHMPQFQIPELLIPKLNLNQLRIPNVKIPEFQLPRIPHTVTVPTFGKLSGAFRVTSPFFTLSTQAELRNTTTSANSPEFVTSISAQTTSKLDFLVFSVIADSRFLAPDMKQLNLKNAMKVSHRFLKVDHTNEVVFLGTSVEGEAETRANLNTKKNSVELQNNFMVKLQRRIWMQSGMVYSHRLNIPQADFSSQADLINNMTTEVEAGYISFTSAGKGNWKWTSPNFSDEGTHDSHATFKIEGPSITFSANNRINAKYLKVNQAMKYECHSLMSALLQIQSEIESQRVGRSLLNVQGTGELLEMKVELTGSHNARLHGRITGTVNNELSFIANLSEIHLAANNDGNVKISFPMKLTGKIDFLNNYGFTLSPSVHQVNWQATGRFNQYRYFHNISAGSNDDRIEAHIEMNGDANLDFLNIPLSIPQIQIPYTGIRTPQLKDYSLWEQVGLKELLKTTRQSFDLNFNAQYEKNKDMHAIPLPLAKVYEVLNKNILLFNKHFEKGRNTALDFLTKSYNEAKTKLDKYKIQTSLNKIPRTLTIPGYTIPVVNIEVSPFTAEMPAFGFTLPKEISTRGFTVPIIGFSVPSYTLVVPSFELPVLHIPQDLRTLKLPRFRINSSANNILVPAMGNITYDFSFKSSVITLTANAGLFNQTDIVGHLSVSSSSVIEALQFKLDGSTSLTRKRGLKLATALSLSNNKYLGGNHDSTITLLKRIMEASVATNIEFDTPVLKLNFSQELSGNTKSKPTLSSGIKLIYDFNTPKYGTSAKGEIAHKFALETLTYYISVESSTTGDIDGVFYTGNAFSGSVDHEANAYLNANGARSSLRFEAHSKADGLWVIEIKELLAVEASARRIYAVWEHNGKNYARCTSSFTTTGTQKCKATLELAPWDVSADLQIQAIQPNPYMGMVSVNEAVVVKISPANQKAGWKGEGQIHSLSLSHDMQLSNENSEAKFVISGSLEGYMDFLKVIKCPISEKSLWDILKLDVTTSADRKQYINGSAALVYTKSEDGYFFPIPVNKLTDGFTVPAYTVDLRNIKIPQTLSSMPFDVHLPTLPKLRFPRVDVGANYITLEEYKMPFFEVTIPEYQITMSQFTLPKNVSFGSFSVDLDEVTNKIADFEMPTITIPEQKIEIPPLKISLPAGIYIPSFGALTGSFKVVSPLYNVTWRTDLTNKKDSFEHSIDSTCSSTLQFLEYDLNVVSNYEYKEGVFVMKITGSFSHRDLSANYQENLTISGVRDTEDSLSLDIISPTFTDVHVRYQENERKSFGSISSPSAGTLAYLFSYPVLYFQSAPQNDIDILKGEISLKEPDQIQMKFNWNEDASKDLLLGLKERVPQMTNAIYRYVNRYHKEHMGLEISAATLKMKNIMQNNAEKAYTFAANQIDEIDAQLRTAANEASDKYQELKFKAKRLYRRAADQAEQFDYQRIKAELLNVLIDIIEEYHQKIKHVIDSATEFLKTTKFQVPGLSEKYSGAEIYLMTTEKVAKTADVCLSKLQEYFDALIAAINELEVRLPASETILRGRNVLDQIKGMLKDLQNKIRQVFATLQEADFAGRLKQLKQAVQQVFQKVEEMVRSLQSKTFEDIKVETQQLYKDAMASDFAQKLRSLTKDVKKYISQFKDFSQKTFQDLSKKLHQLLLYIKSLREEYFDSIRLGVSVTYSEVEDKVLGWLKNIIDLLTDWHNQCVGDLAGIATRLTDQVRELVEIYSEEYYGLITDIEGKGKQKIMELSSAAQEKIRYWSAAAKRKIDEHNKQLKEKLREIYGQISQSQEKLISEAKRLIDLTIENYSAFLQYLSELLRWLEQVTAESIKPYVAVRQGELRIQVPISLLHFCVIHCNYFYLEHKA</sequence>
<keyword evidence="9" id="KW-0358">Heparin-binding</keyword>
<dbReference type="GO" id="GO:0120020">
    <property type="term" value="F:cholesterol transfer activity"/>
    <property type="evidence" value="ECO:0007669"/>
    <property type="project" value="TreeGrafter"/>
</dbReference>
<keyword evidence="23" id="KW-1185">Reference proteome</keyword>
<dbReference type="GO" id="GO:0030301">
    <property type="term" value="P:cholesterol transport"/>
    <property type="evidence" value="ECO:0007669"/>
    <property type="project" value="TreeGrafter"/>
</dbReference>
<evidence type="ECO:0000256" key="3">
    <source>
        <dbReference type="ARBA" id="ARBA00004613"/>
    </source>
</evidence>
<dbReference type="InterPro" id="IPR022176">
    <property type="entry name" value="ApoB100_C"/>
</dbReference>
<dbReference type="Ensembl" id="ENSTGUT00000037324.1">
    <property type="protein sequence ID" value="ENSTGUP00000019613.1"/>
    <property type="gene ID" value="ENSTGUG00000013166.2"/>
</dbReference>
<evidence type="ECO:0000313" key="22">
    <source>
        <dbReference type="Ensembl" id="ENSTGUP00000019613.1"/>
    </source>
</evidence>
<keyword evidence="10" id="KW-0551">Lipid droplet</keyword>
<keyword evidence="5" id="KW-0963">Cytoplasm</keyword>
<dbReference type="InterPro" id="IPR015816">
    <property type="entry name" value="Vitellinogen_b-sht_N"/>
</dbReference>
<feature type="coiled-coil region" evidence="20">
    <location>
        <begin position="4396"/>
        <end position="4427"/>
    </location>
</feature>